<dbReference type="Pfam" id="PF14534">
    <property type="entry name" value="DUF4440"/>
    <property type="match status" value="1"/>
</dbReference>
<dbReference type="InterPro" id="IPR032710">
    <property type="entry name" value="NTF2-like_dom_sf"/>
</dbReference>
<organism evidence="3 4">
    <name type="scientific">Arcicella aurantiaca</name>
    <dbReference type="NCBI Taxonomy" id="591202"/>
    <lineage>
        <taxon>Bacteria</taxon>
        <taxon>Pseudomonadati</taxon>
        <taxon>Bacteroidota</taxon>
        <taxon>Cytophagia</taxon>
        <taxon>Cytophagales</taxon>
        <taxon>Flectobacillaceae</taxon>
        <taxon>Arcicella</taxon>
    </lineage>
</organism>
<evidence type="ECO:0000313" key="4">
    <source>
        <dbReference type="Proteomes" id="UP000245489"/>
    </source>
</evidence>
<evidence type="ECO:0000256" key="1">
    <source>
        <dbReference type="SAM" id="SignalP"/>
    </source>
</evidence>
<dbReference type="SUPFAM" id="SSF54427">
    <property type="entry name" value="NTF2-like"/>
    <property type="match status" value="1"/>
</dbReference>
<feature type="chain" id="PRO_5016314318" evidence="1">
    <location>
        <begin position="21"/>
        <end position="143"/>
    </location>
</feature>
<evidence type="ECO:0000259" key="2">
    <source>
        <dbReference type="Pfam" id="PF14534"/>
    </source>
</evidence>
<name>A0A316E1P9_9BACT</name>
<feature type="signal peptide" evidence="1">
    <location>
        <begin position="1"/>
        <end position="20"/>
    </location>
</feature>
<protein>
    <submittedName>
        <fullName evidence="3">Uncharacterized protein DUF4440</fullName>
    </submittedName>
</protein>
<proteinExistence type="predicted"/>
<dbReference type="RefSeq" id="WP_109745454.1">
    <property type="nucleotide sequence ID" value="NZ_QGGO01000045.1"/>
</dbReference>
<feature type="domain" description="DUF4440" evidence="2">
    <location>
        <begin position="35"/>
        <end position="134"/>
    </location>
</feature>
<dbReference type="InterPro" id="IPR027843">
    <property type="entry name" value="DUF4440"/>
</dbReference>
<evidence type="ECO:0000313" key="3">
    <source>
        <dbReference type="EMBL" id="PWK16750.1"/>
    </source>
</evidence>
<accession>A0A316E1P9</accession>
<reference evidence="3 4" key="1">
    <citation type="submission" date="2018-05" db="EMBL/GenBank/DDBJ databases">
        <title>Genomic Encyclopedia of Archaeal and Bacterial Type Strains, Phase II (KMG-II): from individual species to whole genera.</title>
        <authorList>
            <person name="Goeker M."/>
        </authorList>
    </citation>
    <scope>NUCLEOTIDE SEQUENCE [LARGE SCALE GENOMIC DNA]</scope>
    <source>
        <strain evidence="3 4">DSM 22214</strain>
    </source>
</reference>
<dbReference type="Gene3D" id="3.10.450.50">
    <property type="match status" value="1"/>
</dbReference>
<dbReference type="AlphaFoldDB" id="A0A316E1P9"/>
<keyword evidence="4" id="KW-1185">Reference proteome</keyword>
<comment type="caution">
    <text evidence="3">The sequence shown here is derived from an EMBL/GenBank/DDBJ whole genome shotgun (WGS) entry which is preliminary data.</text>
</comment>
<dbReference type="Proteomes" id="UP000245489">
    <property type="component" value="Unassembled WGS sequence"/>
</dbReference>
<sequence length="143" mass="15734">MKSILQFLIIFCLSITFVQAQTADEKKVAEAVDFLKKAMIDGDKSSLEKIAHEDLSYGHSSGTMETKAMFVEAISSGKSDFKTIDLTEQTIKIHGKTAIVRHKLFAETNNSGVAGTAKLGVLLVFQKTKGQWLLLARQAFKLP</sequence>
<dbReference type="EMBL" id="QGGO01000045">
    <property type="protein sequence ID" value="PWK16750.1"/>
    <property type="molecule type" value="Genomic_DNA"/>
</dbReference>
<dbReference type="OrthoDB" id="5383110at2"/>
<gene>
    <name evidence="3" type="ORF">LV89_04773</name>
</gene>
<keyword evidence="1" id="KW-0732">Signal</keyword>